<sequence>MLCDKCCEDPCDWETYGEELRESRRRLRDIYSVPHPRRLMKTLSHVYFYLKFGHLDANAARHFPVCVKRRLTRYRSRRDLQLLHRGFVHEAASVARTTNHSQTE</sequence>
<reference evidence="1" key="1">
    <citation type="submission" date="2020-04" db="EMBL/GenBank/DDBJ databases">
        <title>Hybrid Assembly of Korean Phytophthora infestans isolates.</title>
        <authorList>
            <person name="Prokchorchik M."/>
            <person name="Lee Y."/>
            <person name="Seo J."/>
            <person name="Cho J.-H."/>
            <person name="Park Y.-E."/>
            <person name="Jang D.-C."/>
            <person name="Im J.-S."/>
            <person name="Choi J.-G."/>
            <person name="Park H.-J."/>
            <person name="Lee G.-B."/>
            <person name="Lee Y.-G."/>
            <person name="Hong S.-Y."/>
            <person name="Cho K."/>
            <person name="Sohn K.H."/>
        </authorList>
    </citation>
    <scope>NUCLEOTIDE SEQUENCE</scope>
    <source>
        <strain evidence="1">KR_1_A1</strain>
    </source>
</reference>
<dbReference type="AlphaFoldDB" id="A0A833WN04"/>
<dbReference type="EMBL" id="WSZM01000516">
    <property type="protein sequence ID" value="KAF4032031.1"/>
    <property type="molecule type" value="Genomic_DNA"/>
</dbReference>
<protein>
    <submittedName>
        <fullName evidence="1">Uncharacterized protein</fullName>
    </submittedName>
</protein>
<keyword evidence="2" id="KW-1185">Reference proteome</keyword>
<name>A0A833WN04_PHYIN</name>
<evidence type="ECO:0000313" key="1">
    <source>
        <dbReference type="EMBL" id="KAF4032031.1"/>
    </source>
</evidence>
<comment type="caution">
    <text evidence="1">The sequence shown here is derived from an EMBL/GenBank/DDBJ whole genome shotgun (WGS) entry which is preliminary data.</text>
</comment>
<gene>
    <name evidence="1" type="ORF">GN244_ATG16079</name>
</gene>
<organism evidence="1 2">
    <name type="scientific">Phytophthora infestans</name>
    <name type="common">Potato late blight agent</name>
    <name type="synonym">Botrytis infestans</name>
    <dbReference type="NCBI Taxonomy" id="4787"/>
    <lineage>
        <taxon>Eukaryota</taxon>
        <taxon>Sar</taxon>
        <taxon>Stramenopiles</taxon>
        <taxon>Oomycota</taxon>
        <taxon>Peronosporomycetes</taxon>
        <taxon>Peronosporales</taxon>
        <taxon>Peronosporaceae</taxon>
        <taxon>Phytophthora</taxon>
    </lineage>
</organism>
<evidence type="ECO:0000313" key="2">
    <source>
        <dbReference type="Proteomes" id="UP000602510"/>
    </source>
</evidence>
<accession>A0A833WN04</accession>
<dbReference type="Proteomes" id="UP000602510">
    <property type="component" value="Unassembled WGS sequence"/>
</dbReference>
<proteinExistence type="predicted"/>